<dbReference type="PANTHER" id="PTHR12697">
    <property type="entry name" value="PBS LYASE HEAT-LIKE PROTEIN"/>
    <property type="match status" value="1"/>
</dbReference>
<dbReference type="eggNOG" id="COG1413">
    <property type="taxonomic scope" value="Bacteria"/>
</dbReference>
<keyword evidence="4" id="KW-1185">Reference proteome</keyword>
<dbReference type="PANTHER" id="PTHR12697:SF5">
    <property type="entry name" value="DEOXYHYPUSINE HYDROXYLASE"/>
    <property type="match status" value="1"/>
</dbReference>
<evidence type="ECO:0000256" key="2">
    <source>
        <dbReference type="SAM" id="SignalP"/>
    </source>
</evidence>
<evidence type="ECO:0000313" key="4">
    <source>
        <dbReference type="Proteomes" id="UP000009223"/>
    </source>
</evidence>
<sequence>MKFFCITVLCGIFLWPALSVFPQDAPDAAATAKAVAAAAALDSARRLDTIRYGTETEIASLIQALKNENDLSLDKELITVARNTRNRNILSGVFSFFGDRAQAGLEDRALKAIEERDEEANDTVLAAVTYLGNIKSTDAAPYIQELLDSEERPFMSACIKALGLIGGNMPAGDPGKQQAAVAAPEPVPQTESLAGTDPGNGEEGEGDETGGSIPEHTNTARETSLQDARGTASQDKQETASQVAASRRPKEDAAELARYLIDFYNNRSPGDENRREIIVALGDVKSPAGLPLLREIAENNDERAPLRMSALEALAKIGDSDGLDAVLLSVESADPNVRSTAVAALGPFKGSEVDNAIIEAFRDSYYRTRMAAAQAARDRRFVEAVPYLRYRAERDDVPAVKDEAIKALGTIANPEALDILSSLFSERKNADRVRLLSAEMLIQNKADAYTAKLIEELDEAKRKNQTPLYNGFLRVLGMAKTPVLEDLAKRFFFSGGVVEKAYAMDMVANNDFRSLADTVREYLDEKNGSLSRKAHATLEKMGLSG</sequence>
<dbReference type="HOGENOM" id="CLU_035419_0_0_12"/>
<feature type="region of interest" description="Disordered" evidence="1">
    <location>
        <begin position="170"/>
        <end position="251"/>
    </location>
</feature>
<dbReference type="Pfam" id="PF13646">
    <property type="entry name" value="HEAT_2"/>
    <property type="match status" value="2"/>
</dbReference>
<reference evidence="4" key="1">
    <citation type="submission" date="2009-12" db="EMBL/GenBank/DDBJ databases">
        <title>Complete sequence of Treponema primitia strain ZAS-2.</title>
        <authorList>
            <person name="Tetu S.G."/>
            <person name="Matson E."/>
            <person name="Ren Q."/>
            <person name="Seshadri R."/>
            <person name="Elbourne L."/>
            <person name="Hassan K.A."/>
            <person name="Durkin A."/>
            <person name="Radune D."/>
            <person name="Mohamoud Y."/>
            <person name="Shay R."/>
            <person name="Jin S."/>
            <person name="Zhang X."/>
            <person name="Lucey K."/>
            <person name="Ballor N.R."/>
            <person name="Ottesen E."/>
            <person name="Rosenthal R."/>
            <person name="Allen A."/>
            <person name="Leadbetter J.R."/>
            <person name="Paulsen I.T."/>
        </authorList>
    </citation>
    <scope>NUCLEOTIDE SEQUENCE [LARGE SCALE GENOMIC DNA]</scope>
    <source>
        <strain evidence="4">ATCC BAA-887 / DSM 12427 / ZAS-2</strain>
    </source>
</reference>
<dbReference type="InterPro" id="IPR011989">
    <property type="entry name" value="ARM-like"/>
</dbReference>
<feature type="signal peptide" evidence="2">
    <location>
        <begin position="1"/>
        <end position="22"/>
    </location>
</feature>
<organism evidence="3 4">
    <name type="scientific">Treponema primitia (strain ATCC BAA-887 / DSM 12427 / ZAS-2)</name>
    <dbReference type="NCBI Taxonomy" id="545694"/>
    <lineage>
        <taxon>Bacteria</taxon>
        <taxon>Pseudomonadati</taxon>
        <taxon>Spirochaetota</taxon>
        <taxon>Spirochaetia</taxon>
        <taxon>Spirochaetales</taxon>
        <taxon>Treponemataceae</taxon>
        <taxon>Treponema</taxon>
    </lineage>
</organism>
<dbReference type="AlphaFoldDB" id="F5YMV2"/>
<evidence type="ECO:0008006" key="5">
    <source>
        <dbReference type="Google" id="ProtNLM"/>
    </source>
</evidence>
<evidence type="ECO:0000313" key="3">
    <source>
        <dbReference type="EMBL" id="AEF85882.1"/>
    </source>
</evidence>
<dbReference type="EMBL" id="CP001843">
    <property type="protein sequence ID" value="AEF85882.1"/>
    <property type="molecule type" value="Genomic_DNA"/>
</dbReference>
<dbReference type="GO" id="GO:0016491">
    <property type="term" value="F:oxidoreductase activity"/>
    <property type="evidence" value="ECO:0007669"/>
    <property type="project" value="TreeGrafter"/>
</dbReference>
<dbReference type="InterPro" id="IPR004155">
    <property type="entry name" value="PBS_lyase_HEAT"/>
</dbReference>
<evidence type="ECO:0000256" key="1">
    <source>
        <dbReference type="SAM" id="MobiDB-lite"/>
    </source>
</evidence>
<feature type="compositionally biased region" description="Polar residues" evidence="1">
    <location>
        <begin position="215"/>
        <end position="244"/>
    </location>
</feature>
<dbReference type="KEGG" id="tpi:TREPR_1716"/>
<feature type="chain" id="PRO_5003335330" description="PBS lyase HEAT domain protein repeat-containing protein" evidence="2">
    <location>
        <begin position="23"/>
        <end position="545"/>
    </location>
</feature>
<dbReference type="Gene3D" id="1.25.10.10">
    <property type="entry name" value="Leucine-rich Repeat Variant"/>
    <property type="match status" value="2"/>
</dbReference>
<proteinExistence type="predicted"/>
<accession>F5YMV2</accession>
<name>F5YMV2_TREPZ</name>
<reference evidence="3 4" key="2">
    <citation type="journal article" date="2011" name="ISME J.">
        <title>RNA-seq reveals cooperative metabolic interactions between two termite-gut spirochete species in co-culture.</title>
        <authorList>
            <person name="Rosenthal A.Z."/>
            <person name="Matson E.G."/>
            <person name="Eldar A."/>
            <person name="Leadbetter J.R."/>
        </authorList>
    </citation>
    <scope>NUCLEOTIDE SEQUENCE [LARGE SCALE GENOMIC DNA]</scope>
    <source>
        <strain evidence="4">ATCC BAA-887 / DSM 12427 / ZAS-2</strain>
    </source>
</reference>
<dbReference type="Proteomes" id="UP000009223">
    <property type="component" value="Chromosome"/>
</dbReference>
<gene>
    <name evidence="3" type="ordered locus">TREPR_1716</name>
</gene>
<dbReference type="SUPFAM" id="SSF48371">
    <property type="entry name" value="ARM repeat"/>
    <property type="match status" value="1"/>
</dbReference>
<dbReference type="SMART" id="SM00567">
    <property type="entry name" value="EZ_HEAT"/>
    <property type="match status" value="5"/>
</dbReference>
<keyword evidence="2" id="KW-0732">Signal</keyword>
<dbReference type="InterPro" id="IPR016024">
    <property type="entry name" value="ARM-type_fold"/>
</dbReference>
<protein>
    <recommendedName>
        <fullName evidence="5">PBS lyase HEAT domain protein repeat-containing protein</fullName>
    </recommendedName>
</protein>
<dbReference type="RefSeq" id="WP_015708409.1">
    <property type="nucleotide sequence ID" value="NC_015578.1"/>
</dbReference>
<dbReference type="STRING" id="545694.TREPR_1716"/>
<dbReference type="OrthoDB" id="356486at2"/>